<evidence type="ECO:0000256" key="2">
    <source>
        <dbReference type="ARBA" id="ARBA00010617"/>
    </source>
</evidence>
<dbReference type="InterPro" id="IPR001128">
    <property type="entry name" value="Cyt_P450"/>
</dbReference>
<evidence type="ECO:0008006" key="10">
    <source>
        <dbReference type="Google" id="ProtNLM"/>
    </source>
</evidence>
<reference evidence="8 9" key="1">
    <citation type="journal article" date="2013" name="PLoS Genet.">
        <title>Comparative genome structure, secondary metabolite, and effector coding capacity across Cochliobolus pathogens.</title>
        <authorList>
            <person name="Condon B.J."/>
            <person name="Leng Y."/>
            <person name="Wu D."/>
            <person name="Bushley K.E."/>
            <person name="Ohm R.A."/>
            <person name="Otillar R."/>
            <person name="Martin J."/>
            <person name="Schackwitz W."/>
            <person name="Grimwood J."/>
            <person name="MohdZainudin N."/>
            <person name="Xue C."/>
            <person name="Wang R."/>
            <person name="Manning V.A."/>
            <person name="Dhillon B."/>
            <person name="Tu Z.J."/>
            <person name="Steffenson B.J."/>
            <person name="Salamov A."/>
            <person name="Sun H."/>
            <person name="Lowry S."/>
            <person name="LaButti K."/>
            <person name="Han J."/>
            <person name="Copeland A."/>
            <person name="Lindquist E."/>
            <person name="Barry K."/>
            <person name="Schmutz J."/>
            <person name="Baker S.E."/>
            <person name="Ciuffetti L.M."/>
            <person name="Grigoriev I.V."/>
            <person name="Zhong S."/>
            <person name="Turgeon B.G."/>
        </authorList>
    </citation>
    <scope>NUCLEOTIDE SEQUENCE [LARGE SCALE GENOMIC DNA]</scope>
    <source>
        <strain evidence="8 9">26-R-13</strain>
    </source>
</reference>
<dbReference type="RefSeq" id="XP_007711653.1">
    <property type="nucleotide sequence ID" value="XM_007713463.1"/>
</dbReference>
<comment type="similarity">
    <text evidence="2">Belongs to the cytochrome P450 family.</text>
</comment>
<evidence type="ECO:0000256" key="6">
    <source>
        <dbReference type="PIRSR" id="PIRSR602403-1"/>
    </source>
</evidence>
<keyword evidence="4 6" id="KW-0479">Metal-binding</keyword>
<keyword evidence="5 6" id="KW-0408">Iron</keyword>
<dbReference type="InterPro" id="IPR002403">
    <property type="entry name" value="Cyt_P450_E_grp-IV"/>
</dbReference>
<protein>
    <recommendedName>
        <fullName evidence="10">Cytochrome P450</fullName>
    </recommendedName>
</protein>
<evidence type="ECO:0000256" key="7">
    <source>
        <dbReference type="SAM" id="Phobius"/>
    </source>
</evidence>
<sequence>MSIFDPFPYGVSSSPLILFCTAVIFVSIAIIAIAAVIVLPIIAHRLLTRQIPHNAPPEVRDNYPAIGPWGFWKRRWDWYKECISQSQTGNFSFHAGPNLVVGLSGNTARKVFFESRQLRVAEGYSDIDGAPASVEKLHDGQETDEGIDKWFASRLSQLLKGPYLHNKLPDLKSNINESIDTIQKEPSGIINVFDSMACAVYKLTMGTFGPNELLSDPKKLKQTQSLFGSIVSRASPISLLFPSLPSLGGFKRFYSGARVFFLLRGIIKKRTTSDKKPYDAMQVLLDQGHSVFRTTIFVFGAVFSGLVNSTINAGWLISYLAAALEWQDKVRQEVRKVAAKYAQDTNAPLRKQLDDIPIEGWESEFPLINACLRDLIRLHILTIYFRKNMTSDDVPLGNGKEVIPGGAVVAYPSYDIHLDPEVYTNPYEWDPSRYMPDRAEDTKRPHGYVGWGSGMHPCLGIRFATLEITMVTAYFVASFDFQLVDQNGNRLFKVPDDDVNRRQVQLPKILPYVKFTTRDK</sequence>
<dbReference type="GeneID" id="19148233"/>
<dbReference type="InterPro" id="IPR036396">
    <property type="entry name" value="Cyt_P450_sf"/>
</dbReference>
<dbReference type="PANTHER" id="PTHR24304">
    <property type="entry name" value="CYTOCHROME P450 FAMILY 7"/>
    <property type="match status" value="1"/>
</dbReference>
<feature type="transmembrane region" description="Helical" evidence="7">
    <location>
        <begin position="16"/>
        <end position="43"/>
    </location>
</feature>
<dbReference type="Gene3D" id="1.10.630.10">
    <property type="entry name" value="Cytochrome P450"/>
    <property type="match status" value="1"/>
</dbReference>
<dbReference type="GO" id="GO:0020037">
    <property type="term" value="F:heme binding"/>
    <property type="evidence" value="ECO:0007669"/>
    <property type="project" value="InterPro"/>
</dbReference>
<dbReference type="AlphaFoldDB" id="W6YEX8"/>
<keyword evidence="7" id="KW-0472">Membrane</keyword>
<proteinExistence type="inferred from homology"/>
<dbReference type="GO" id="GO:0005506">
    <property type="term" value="F:iron ion binding"/>
    <property type="evidence" value="ECO:0007669"/>
    <property type="project" value="InterPro"/>
</dbReference>
<dbReference type="InterPro" id="IPR050529">
    <property type="entry name" value="CYP450_sterol_14alpha_dmase"/>
</dbReference>
<dbReference type="SUPFAM" id="SSF48264">
    <property type="entry name" value="Cytochrome P450"/>
    <property type="match status" value="1"/>
</dbReference>
<evidence type="ECO:0000256" key="1">
    <source>
        <dbReference type="ARBA" id="ARBA00001971"/>
    </source>
</evidence>
<name>W6YEX8_COCC2</name>
<dbReference type="Proteomes" id="UP000053841">
    <property type="component" value="Unassembled WGS sequence"/>
</dbReference>
<dbReference type="GO" id="GO:0016705">
    <property type="term" value="F:oxidoreductase activity, acting on paired donors, with incorporation or reduction of molecular oxygen"/>
    <property type="evidence" value="ECO:0007669"/>
    <property type="project" value="InterPro"/>
</dbReference>
<comment type="cofactor">
    <cofactor evidence="1 6">
        <name>heme</name>
        <dbReference type="ChEBI" id="CHEBI:30413"/>
    </cofactor>
</comment>
<dbReference type="OrthoDB" id="1055148at2759"/>
<keyword evidence="9" id="KW-1185">Reference proteome</keyword>
<evidence type="ECO:0000313" key="8">
    <source>
        <dbReference type="EMBL" id="EUC34064.1"/>
    </source>
</evidence>
<keyword evidence="7" id="KW-1133">Transmembrane helix</keyword>
<keyword evidence="3 6" id="KW-0349">Heme</keyword>
<evidence type="ECO:0000313" key="9">
    <source>
        <dbReference type="Proteomes" id="UP000053841"/>
    </source>
</evidence>
<dbReference type="CDD" id="cd00302">
    <property type="entry name" value="cytochrome_P450"/>
    <property type="match status" value="1"/>
</dbReference>
<keyword evidence="7" id="KW-0812">Transmembrane</keyword>
<dbReference type="PRINTS" id="PR00465">
    <property type="entry name" value="EP450IV"/>
</dbReference>
<dbReference type="EMBL" id="KI964598">
    <property type="protein sequence ID" value="EUC34064.1"/>
    <property type="molecule type" value="Genomic_DNA"/>
</dbReference>
<evidence type="ECO:0000256" key="5">
    <source>
        <dbReference type="ARBA" id="ARBA00023004"/>
    </source>
</evidence>
<feature type="binding site" description="axial binding residue" evidence="6">
    <location>
        <position position="458"/>
    </location>
    <ligand>
        <name>heme</name>
        <dbReference type="ChEBI" id="CHEBI:30413"/>
    </ligand>
    <ligandPart>
        <name>Fe</name>
        <dbReference type="ChEBI" id="CHEBI:18248"/>
    </ligandPart>
</feature>
<dbReference type="PANTHER" id="PTHR24304:SF2">
    <property type="entry name" value="24-HYDROXYCHOLESTEROL 7-ALPHA-HYDROXYLASE"/>
    <property type="match status" value="1"/>
</dbReference>
<dbReference type="HOGENOM" id="CLU_033574_2_0_1"/>
<dbReference type="eggNOG" id="KOG0684">
    <property type="taxonomic scope" value="Eukaryota"/>
</dbReference>
<dbReference type="STRING" id="930089.W6YEX8"/>
<gene>
    <name evidence="8" type="ORF">COCCADRAFT_36220</name>
</gene>
<evidence type="ECO:0000256" key="4">
    <source>
        <dbReference type="ARBA" id="ARBA00022723"/>
    </source>
</evidence>
<dbReference type="GO" id="GO:0004497">
    <property type="term" value="F:monooxygenase activity"/>
    <property type="evidence" value="ECO:0007669"/>
    <property type="project" value="InterPro"/>
</dbReference>
<organism evidence="8 9">
    <name type="scientific">Cochliobolus carbonum (strain 26-R-13)</name>
    <name type="common">Maize leaf spot fungus</name>
    <name type="synonym">Bipolaris zeicola</name>
    <dbReference type="NCBI Taxonomy" id="930089"/>
    <lineage>
        <taxon>Eukaryota</taxon>
        <taxon>Fungi</taxon>
        <taxon>Dikarya</taxon>
        <taxon>Ascomycota</taxon>
        <taxon>Pezizomycotina</taxon>
        <taxon>Dothideomycetes</taxon>
        <taxon>Pleosporomycetidae</taxon>
        <taxon>Pleosporales</taxon>
        <taxon>Pleosporineae</taxon>
        <taxon>Pleosporaceae</taxon>
        <taxon>Bipolaris</taxon>
    </lineage>
</organism>
<dbReference type="Pfam" id="PF00067">
    <property type="entry name" value="p450"/>
    <property type="match status" value="1"/>
</dbReference>
<dbReference type="KEGG" id="bze:COCCADRAFT_36220"/>
<evidence type="ECO:0000256" key="3">
    <source>
        <dbReference type="ARBA" id="ARBA00022617"/>
    </source>
</evidence>
<accession>W6YEX8</accession>